<dbReference type="Pfam" id="PF03729">
    <property type="entry name" value="DUF308"/>
    <property type="match status" value="2"/>
</dbReference>
<evidence type="ECO:0000313" key="2">
    <source>
        <dbReference type="EMBL" id="KZE23091.1"/>
    </source>
</evidence>
<evidence type="ECO:0000313" key="7">
    <source>
        <dbReference type="Proteomes" id="UP000216867"/>
    </source>
</evidence>
<evidence type="ECO:0000313" key="9">
    <source>
        <dbReference type="Proteomes" id="UP000594979"/>
    </source>
</evidence>
<protein>
    <submittedName>
        <fullName evidence="4">DUF308 domain-containing protein</fullName>
    </submittedName>
    <submittedName>
        <fullName evidence="5">Uncharacterized conserved protein</fullName>
    </submittedName>
</protein>
<dbReference type="RefSeq" id="WP_009377507.1">
    <property type="nucleotide sequence ID" value="NZ_CAACXN010000010.1"/>
</dbReference>
<feature type="transmembrane region" description="Helical" evidence="1">
    <location>
        <begin position="63"/>
        <end position="84"/>
    </location>
</feature>
<dbReference type="KEGG" id="bcau:I6G59_05395"/>
<evidence type="ECO:0000313" key="3">
    <source>
        <dbReference type="EMBL" id="PAK97203.1"/>
    </source>
</evidence>
<organism evidence="3 7">
    <name type="scientific">Brevibacterium casei</name>
    <dbReference type="NCBI Taxonomy" id="33889"/>
    <lineage>
        <taxon>Bacteria</taxon>
        <taxon>Bacillati</taxon>
        <taxon>Actinomycetota</taxon>
        <taxon>Actinomycetes</taxon>
        <taxon>Micrococcales</taxon>
        <taxon>Brevibacteriaceae</taxon>
        <taxon>Brevibacterium</taxon>
    </lineage>
</organism>
<reference evidence="5 8" key="4">
    <citation type="submission" date="2019-02" db="EMBL/GenBank/DDBJ databases">
        <authorList>
            <consortium name="Pathogen Informatics"/>
        </authorList>
    </citation>
    <scope>NUCLEOTIDE SEQUENCE [LARGE SCALE GENOMIC DNA]</scope>
    <source>
        <strain evidence="5 8">3012STDY7078520</strain>
    </source>
</reference>
<keyword evidence="1" id="KW-1133">Transmembrane helix</keyword>
<evidence type="ECO:0000256" key="1">
    <source>
        <dbReference type="SAM" id="Phobius"/>
    </source>
</evidence>
<dbReference type="Proteomes" id="UP000386281">
    <property type="component" value="Unassembled WGS sequence"/>
</dbReference>
<reference evidence="2" key="2">
    <citation type="submission" date="2016-01" db="EMBL/GenBank/DDBJ databases">
        <authorList>
            <person name="Hong K.W."/>
        </authorList>
    </citation>
    <scope>NUCLEOTIDE SEQUENCE</scope>
    <source>
        <strain evidence="2">M40</strain>
    </source>
</reference>
<reference evidence="4 9" key="5">
    <citation type="submission" date="2020-12" db="EMBL/GenBank/DDBJ databases">
        <title>FDA dAtabase for Regulatory Grade micrObial Sequences (FDA-ARGOS): Supporting development and validation of Infectious Disease Dx tests.</title>
        <authorList>
            <person name="Sproer C."/>
            <person name="Gronow S."/>
            <person name="Severitt S."/>
            <person name="Schroder I."/>
            <person name="Tallon L."/>
            <person name="Sadzewicz L."/>
            <person name="Zhao X."/>
            <person name="Boylan J."/>
            <person name="Ott S."/>
            <person name="Bowen H."/>
            <person name="Vavikolanu K."/>
            <person name="Mehta A."/>
            <person name="Aluvathingal J."/>
            <person name="Nadendla S."/>
            <person name="Lowell S."/>
            <person name="Myers T."/>
            <person name="Yan Y."/>
            <person name="Sichtig H."/>
        </authorList>
    </citation>
    <scope>NUCLEOTIDE SEQUENCE [LARGE SCALE GENOMIC DNA]</scope>
    <source>
        <strain evidence="4 9">FDAARGOS_902</strain>
    </source>
</reference>
<feature type="transmembrane region" description="Helical" evidence="1">
    <location>
        <begin position="117"/>
        <end position="137"/>
    </location>
</feature>
<evidence type="ECO:0000313" key="4">
    <source>
        <dbReference type="EMBL" id="QPS34752.1"/>
    </source>
</evidence>
<reference evidence="3 7" key="3">
    <citation type="submission" date="2017-04" db="EMBL/GenBank/DDBJ databases">
        <title>Kefir bacterial isolates.</title>
        <authorList>
            <person name="Kim Y."/>
            <person name="Blasche S."/>
            <person name="Patil K.R."/>
        </authorList>
    </citation>
    <scope>NUCLEOTIDE SEQUENCE [LARGE SCALE GENOMIC DNA]</scope>
    <source>
        <strain evidence="3 7">OG2</strain>
    </source>
</reference>
<dbReference type="Proteomes" id="UP000594979">
    <property type="component" value="Chromosome"/>
</dbReference>
<feature type="transmembrane region" description="Helical" evidence="1">
    <location>
        <begin position="143"/>
        <end position="165"/>
    </location>
</feature>
<accession>A0A165EG37</accession>
<evidence type="ECO:0000313" key="8">
    <source>
        <dbReference type="Proteomes" id="UP000386281"/>
    </source>
</evidence>
<dbReference type="STRING" id="33889.AVW13_05090"/>
<dbReference type="AlphaFoldDB" id="A0A165EG37"/>
<evidence type="ECO:0000313" key="5">
    <source>
        <dbReference type="EMBL" id="VEW10636.1"/>
    </source>
</evidence>
<dbReference type="EMBL" id="CAACXN010000010">
    <property type="protein sequence ID" value="VEW10636.1"/>
    <property type="molecule type" value="Genomic_DNA"/>
</dbReference>
<dbReference type="Proteomes" id="UP000216867">
    <property type="component" value="Unassembled WGS sequence"/>
</dbReference>
<sequence>MELKRTGTVVIVNGVIAFLVGVLMLGWPHATAEVVARIFACWVALIAVTSLVLAPRGGRSGALVLRSVLMIVFAAVVFLAPMLFAAVVTVLAGLAIIALSVFGIGISLFVRQMGVRAWWLITVIAVAGIVLGMVFLFSPQTGITALIVTLSIFIAVVGLALIWVGSRLRALESRMAADPRFTRRDDGGGETIRGEVIE</sequence>
<dbReference type="Proteomes" id="UP000076612">
    <property type="component" value="Unassembled WGS sequence"/>
</dbReference>
<keyword evidence="1" id="KW-0812">Transmembrane</keyword>
<evidence type="ECO:0000313" key="6">
    <source>
        <dbReference type="Proteomes" id="UP000076612"/>
    </source>
</evidence>
<dbReference type="EMBL" id="CP065682">
    <property type="protein sequence ID" value="QPS34752.1"/>
    <property type="molecule type" value="Genomic_DNA"/>
</dbReference>
<dbReference type="EMBL" id="NCWY01000001">
    <property type="protein sequence ID" value="PAK97203.1"/>
    <property type="molecule type" value="Genomic_DNA"/>
</dbReference>
<name>A0A165EG37_9MICO</name>
<dbReference type="InterPro" id="IPR005325">
    <property type="entry name" value="DUF308_memb"/>
</dbReference>
<gene>
    <name evidence="2" type="ORF">AVW13_05090</name>
    <name evidence="3" type="ORF">B8X04_01080</name>
    <name evidence="4" type="ORF">I6G59_05395</name>
    <name evidence="5" type="ORF">NCTC12391_00245</name>
</gene>
<proteinExistence type="predicted"/>
<dbReference type="EMBL" id="LQQR01000005">
    <property type="protein sequence ID" value="KZE23091.1"/>
    <property type="molecule type" value="Genomic_DNA"/>
</dbReference>
<feature type="transmembrane region" description="Helical" evidence="1">
    <location>
        <begin position="34"/>
        <end position="54"/>
    </location>
</feature>
<feature type="transmembrane region" description="Helical" evidence="1">
    <location>
        <begin position="7"/>
        <end position="28"/>
    </location>
</feature>
<reference evidence="6" key="1">
    <citation type="submission" date="2016-01" db="EMBL/GenBank/DDBJ databases">
        <title>Draft genome of Chromobacterium sp. F49.</title>
        <authorList>
            <person name="Hong K.W."/>
        </authorList>
    </citation>
    <scope>NUCLEOTIDE SEQUENCE [LARGE SCALE GENOMIC DNA]</scope>
    <source>
        <strain evidence="6">M40</strain>
    </source>
</reference>
<keyword evidence="1" id="KW-0472">Membrane</keyword>
<feature type="transmembrane region" description="Helical" evidence="1">
    <location>
        <begin position="90"/>
        <end position="110"/>
    </location>
</feature>